<dbReference type="Gene3D" id="3.30.990.10">
    <property type="entry name" value="Formiminotransferase, N-terminal subdomain"/>
    <property type="match status" value="1"/>
</dbReference>
<dbReference type="Gene3D" id="3.30.70.670">
    <property type="entry name" value="Formiminotransferase, C-terminal subdomain"/>
    <property type="match status" value="1"/>
</dbReference>
<dbReference type="PANTHER" id="PTHR12234">
    <property type="entry name" value="FORMIMINOTRANSFERASE-CYCLODEAMINASE"/>
    <property type="match status" value="1"/>
</dbReference>
<evidence type="ECO:0000313" key="1">
    <source>
        <dbReference type="EMBL" id="KAK3869073.1"/>
    </source>
</evidence>
<dbReference type="InterPro" id="IPR051623">
    <property type="entry name" value="FTCD"/>
</dbReference>
<gene>
    <name evidence="1" type="ORF">Pcinc_025598</name>
</gene>
<dbReference type="GO" id="GO:0016740">
    <property type="term" value="F:transferase activity"/>
    <property type="evidence" value="ECO:0007669"/>
    <property type="project" value="InterPro"/>
</dbReference>
<dbReference type="SUPFAM" id="SSF55116">
    <property type="entry name" value="Formiminotransferase domain of formiminotransferase-cyclodeaminase"/>
    <property type="match status" value="1"/>
</dbReference>
<organism evidence="1 2">
    <name type="scientific">Petrolisthes cinctipes</name>
    <name type="common">Flat porcelain crab</name>
    <dbReference type="NCBI Taxonomy" id="88211"/>
    <lineage>
        <taxon>Eukaryota</taxon>
        <taxon>Metazoa</taxon>
        <taxon>Ecdysozoa</taxon>
        <taxon>Arthropoda</taxon>
        <taxon>Crustacea</taxon>
        <taxon>Multicrustacea</taxon>
        <taxon>Malacostraca</taxon>
        <taxon>Eumalacostraca</taxon>
        <taxon>Eucarida</taxon>
        <taxon>Decapoda</taxon>
        <taxon>Pleocyemata</taxon>
        <taxon>Anomura</taxon>
        <taxon>Galatheoidea</taxon>
        <taxon>Porcellanidae</taxon>
        <taxon>Petrolisthes</taxon>
    </lineage>
</organism>
<accession>A0AAE1FA72</accession>
<dbReference type="InterPro" id="IPR037070">
    <property type="entry name" value="Formiminotransferase_C_sf"/>
</dbReference>
<keyword evidence="2" id="KW-1185">Reference proteome</keyword>
<reference evidence="1" key="1">
    <citation type="submission" date="2023-10" db="EMBL/GenBank/DDBJ databases">
        <title>Genome assemblies of two species of porcelain crab, Petrolisthes cinctipes and Petrolisthes manimaculis (Anomura: Porcellanidae).</title>
        <authorList>
            <person name="Angst P."/>
        </authorList>
    </citation>
    <scope>NUCLEOTIDE SEQUENCE</scope>
    <source>
        <strain evidence="1">PB745_01</strain>
        <tissue evidence="1">Gill</tissue>
    </source>
</reference>
<proteinExistence type="predicted"/>
<dbReference type="Proteomes" id="UP001286313">
    <property type="component" value="Unassembled WGS sequence"/>
</dbReference>
<dbReference type="PANTHER" id="PTHR12234:SF1">
    <property type="entry name" value="FORMIMINOTRANSFERASE N-TERMINAL SUBDOMAIN-CONTAINING PROTEIN"/>
    <property type="match status" value="1"/>
</dbReference>
<comment type="caution">
    <text evidence="1">The sequence shown here is derived from an EMBL/GenBank/DDBJ whole genome shotgun (WGS) entry which is preliminary data.</text>
</comment>
<name>A0AAE1FA72_PETCI</name>
<dbReference type="InterPro" id="IPR037064">
    <property type="entry name" value="Formiminotransferase_N_sf"/>
</dbReference>
<dbReference type="AlphaFoldDB" id="A0AAE1FA72"/>
<dbReference type="InterPro" id="IPR022384">
    <property type="entry name" value="FormiminoTrfase_cat_dom_sf"/>
</dbReference>
<dbReference type="EMBL" id="JAWQEG010002895">
    <property type="protein sequence ID" value="KAK3869073.1"/>
    <property type="molecule type" value="Genomic_DNA"/>
</dbReference>
<protein>
    <submittedName>
        <fullName evidence="1">Uncharacterized protein</fullName>
    </submittedName>
</protein>
<evidence type="ECO:0000313" key="2">
    <source>
        <dbReference type="Proteomes" id="UP001286313"/>
    </source>
</evidence>
<sequence>MDLQKRLIVADEEINEQTATASFKPPTNTVFTRLHFSSIWFVLSPSTSFYFSSSVTELGRRLTSSIPGTSVFLFGKADAEGRGLVQRRKEVGWFRRPVVYHDLSHDLGSTPTPTHGLTGVGAIPYMMNVNLTLDTSNLTLGRRVAAALRTSSPGGLPGVQAMAFPHEGRIEVACNVDLLPRASFTTTTTTPSEHVMDTCLGEEYVYTPAREIERRVHNESEGVPLVGTTLVGFTPDQARTLALKALTSGLDTAWKTVTARRM</sequence>
<dbReference type="GO" id="GO:0005542">
    <property type="term" value="F:folic acid binding"/>
    <property type="evidence" value="ECO:0007669"/>
    <property type="project" value="InterPro"/>
</dbReference>